<dbReference type="Pfam" id="PF05140">
    <property type="entry name" value="ResB"/>
    <property type="match status" value="1"/>
</dbReference>
<keyword evidence="5 6" id="KW-0472">Membrane</keyword>
<evidence type="ECO:0000313" key="9">
    <source>
        <dbReference type="Proteomes" id="UP000744769"/>
    </source>
</evidence>
<dbReference type="InterPro" id="IPR023494">
    <property type="entry name" value="Cyt_c_bgen_Ccs1/CcsB/ResB"/>
</dbReference>
<feature type="transmembrane region" description="Helical" evidence="6">
    <location>
        <begin position="428"/>
        <end position="447"/>
    </location>
</feature>
<evidence type="ECO:0000256" key="5">
    <source>
        <dbReference type="ARBA" id="ARBA00023136"/>
    </source>
</evidence>
<evidence type="ECO:0000256" key="4">
    <source>
        <dbReference type="ARBA" id="ARBA00022989"/>
    </source>
</evidence>
<keyword evidence="2 6" id="KW-0812">Transmembrane</keyword>
<proteinExistence type="predicted"/>
<dbReference type="AlphaFoldDB" id="A0A967B0T0"/>
<evidence type="ECO:0000313" key="8">
    <source>
        <dbReference type="EMBL" id="NHN55310.1"/>
    </source>
</evidence>
<dbReference type="GO" id="GO:0017004">
    <property type="term" value="P:cytochrome complex assembly"/>
    <property type="evidence" value="ECO:0007669"/>
    <property type="project" value="UniProtKB-KW"/>
</dbReference>
<keyword evidence="3" id="KW-0201">Cytochrome c-type biogenesis</keyword>
<dbReference type="EMBL" id="JAAOIV010000003">
    <property type="protein sequence ID" value="NHN55310.1"/>
    <property type="molecule type" value="Genomic_DNA"/>
</dbReference>
<sequence>MRTALFLLLMLSVAAVPGSIFPQRGISAQRVTTYLDQHKTAGPILDKIGLFDVYTTPWFAAIYLLLVVSLLGCVIPRIRLQAKTLRAPVPKVPRRLSRLAGHVEREVAAPPQEVLAAARAALSRRRYRLREDAVAEGAPLELAAEGGRMRETGNLLFHLCLIIVIIALALGRLLGWRGDVIVPVGSSFSSVGARYDTLQPGAWVDTAKFEPWSMKVNNLDVEFEDQVDPSSAQWGQPRHFTASVTTSLPGQAPRQRTLGVNSPLAIGGASVFLLGNGYAPRVTVRDAKGTVLYDEATPFLPQDNTYRSVGAIKVPAASPKQLGFFGFFLPTAAFSKTQGPVSIFPDTRAPALVLGLYEGTLFPGGRPQSVYTLDTASMSQVKDTKGQPLRILLRQGQTYQLPGGRGSISFDNAPRWAGLSIRSDPGKMPALAGALLGLLGLVMSMSLRRRRIFLRVTPEGAGSRLQIGGLAKGDDPRLQVALEQLADTIGARAAPPRTLDPASERKK</sequence>
<feature type="domain" description="ResB-like" evidence="7">
    <location>
        <begin position="1"/>
        <end position="480"/>
    </location>
</feature>
<reference evidence="8" key="1">
    <citation type="submission" date="2020-03" db="EMBL/GenBank/DDBJ databases">
        <title>Draft sequencing of Calidifontibacter sp. DB0510.</title>
        <authorList>
            <person name="Kim D.-U."/>
        </authorList>
    </citation>
    <scope>NUCLEOTIDE SEQUENCE</scope>
    <source>
        <strain evidence="8">DB0510</strain>
    </source>
</reference>
<keyword evidence="9" id="KW-1185">Reference proteome</keyword>
<evidence type="ECO:0000256" key="2">
    <source>
        <dbReference type="ARBA" id="ARBA00022692"/>
    </source>
</evidence>
<feature type="transmembrane region" description="Helical" evidence="6">
    <location>
        <begin position="155"/>
        <end position="176"/>
    </location>
</feature>
<keyword evidence="4 6" id="KW-1133">Transmembrane helix</keyword>
<accession>A0A967B0T0</accession>
<evidence type="ECO:0000256" key="6">
    <source>
        <dbReference type="SAM" id="Phobius"/>
    </source>
</evidence>
<feature type="transmembrane region" description="Helical" evidence="6">
    <location>
        <begin position="58"/>
        <end position="78"/>
    </location>
</feature>
<organism evidence="8 9">
    <name type="scientific">Metallococcus carri</name>
    <dbReference type="NCBI Taxonomy" id="1656884"/>
    <lineage>
        <taxon>Bacteria</taxon>
        <taxon>Bacillati</taxon>
        <taxon>Actinomycetota</taxon>
        <taxon>Actinomycetes</taxon>
        <taxon>Micrococcales</taxon>
        <taxon>Dermacoccaceae</taxon>
        <taxon>Metallococcus</taxon>
    </lineage>
</organism>
<gene>
    <name evidence="8" type="ORF">G9U51_05865</name>
</gene>
<evidence type="ECO:0000256" key="3">
    <source>
        <dbReference type="ARBA" id="ARBA00022748"/>
    </source>
</evidence>
<dbReference type="Proteomes" id="UP000744769">
    <property type="component" value="Unassembled WGS sequence"/>
</dbReference>
<comment type="caution">
    <text evidence="8">The sequence shown here is derived from an EMBL/GenBank/DDBJ whole genome shotgun (WGS) entry which is preliminary data.</text>
</comment>
<protein>
    <submittedName>
        <fullName evidence="8">Cytochrome c biogenesis protein ResB</fullName>
    </submittedName>
</protein>
<dbReference type="PANTHER" id="PTHR31566">
    <property type="entry name" value="CYTOCHROME C BIOGENESIS PROTEIN CCS1, CHLOROPLASTIC"/>
    <property type="match status" value="1"/>
</dbReference>
<dbReference type="InterPro" id="IPR007816">
    <property type="entry name" value="ResB-like_domain"/>
</dbReference>
<evidence type="ECO:0000259" key="7">
    <source>
        <dbReference type="Pfam" id="PF05140"/>
    </source>
</evidence>
<dbReference type="GO" id="GO:0016020">
    <property type="term" value="C:membrane"/>
    <property type="evidence" value="ECO:0007669"/>
    <property type="project" value="UniProtKB-SubCell"/>
</dbReference>
<comment type="subcellular location">
    <subcellularLocation>
        <location evidence="1">Membrane</location>
        <topology evidence="1">Multi-pass membrane protein</topology>
    </subcellularLocation>
</comment>
<evidence type="ECO:0000256" key="1">
    <source>
        <dbReference type="ARBA" id="ARBA00004141"/>
    </source>
</evidence>
<name>A0A967B0T0_9MICO</name>
<dbReference type="PANTHER" id="PTHR31566:SF0">
    <property type="entry name" value="CYTOCHROME C BIOGENESIS PROTEIN CCS1, CHLOROPLASTIC"/>
    <property type="match status" value="1"/>
</dbReference>